<dbReference type="InterPro" id="IPR002110">
    <property type="entry name" value="Ankyrin_rpt"/>
</dbReference>
<dbReference type="SMART" id="SM00248">
    <property type="entry name" value="ANK"/>
    <property type="match status" value="8"/>
</dbReference>
<keyword evidence="9 19" id="KW-0812">Transmembrane</keyword>
<reference evidence="20 21" key="1">
    <citation type="submission" date="2020-02" db="EMBL/GenBank/DDBJ databases">
        <authorList>
            <person name="Ferguson B K."/>
        </authorList>
    </citation>
    <scope>NUCLEOTIDE SEQUENCE [LARGE SCALE GENOMIC DNA]</scope>
</reference>
<evidence type="ECO:0000256" key="15">
    <source>
        <dbReference type="ARBA" id="ARBA00023136"/>
    </source>
</evidence>
<evidence type="ECO:0000256" key="12">
    <source>
        <dbReference type="ARBA" id="ARBA00023034"/>
    </source>
</evidence>
<feature type="repeat" description="ANK" evidence="18">
    <location>
        <begin position="618"/>
        <end position="650"/>
    </location>
</feature>
<dbReference type="InterPro" id="IPR051637">
    <property type="entry name" value="Ank_repeat_dom-contain_49"/>
</dbReference>
<dbReference type="PANTHER" id="PTHR24180">
    <property type="entry name" value="CYCLIN-DEPENDENT KINASE INHIBITOR 2C-RELATED"/>
    <property type="match status" value="1"/>
</dbReference>
<dbReference type="FunFam" id="3.90.550.10:FF:000041">
    <property type="entry name" value="UDP-glucose ceramide glucosyltransferase"/>
    <property type="match status" value="1"/>
</dbReference>
<keyword evidence="15 19" id="KW-0472">Membrane</keyword>
<evidence type="ECO:0000256" key="9">
    <source>
        <dbReference type="ARBA" id="ARBA00022692"/>
    </source>
</evidence>
<dbReference type="Pfam" id="PF12796">
    <property type="entry name" value="Ank_2"/>
    <property type="match status" value="3"/>
</dbReference>
<dbReference type="UniPathway" id="UPA00222"/>
<dbReference type="GO" id="GO:0000139">
    <property type="term" value="C:Golgi membrane"/>
    <property type="evidence" value="ECO:0007669"/>
    <property type="project" value="UniProtKB-SubCell"/>
</dbReference>
<dbReference type="SUPFAM" id="SSF48403">
    <property type="entry name" value="Ankyrin repeat"/>
    <property type="match status" value="1"/>
</dbReference>
<dbReference type="PANTHER" id="PTHR24180:SF45">
    <property type="entry name" value="POLY [ADP-RIBOSE] POLYMERASE TANKYRASE"/>
    <property type="match status" value="1"/>
</dbReference>
<evidence type="ECO:0000313" key="20">
    <source>
        <dbReference type="EMBL" id="CAB0001324.1"/>
    </source>
</evidence>
<dbReference type="InterPro" id="IPR029044">
    <property type="entry name" value="Nucleotide-diphossugar_trans"/>
</dbReference>
<dbReference type="Gene3D" id="1.25.40.20">
    <property type="entry name" value="Ankyrin repeat-containing domain"/>
    <property type="match status" value="2"/>
</dbReference>
<keyword evidence="6" id="KW-0444">Lipid biosynthesis</keyword>
<comment type="pathway">
    <text evidence="2">Lipid metabolism; sphingolipid metabolism.</text>
</comment>
<feature type="repeat" description="ANK" evidence="18">
    <location>
        <begin position="585"/>
        <end position="617"/>
    </location>
</feature>
<dbReference type="Pfam" id="PF13506">
    <property type="entry name" value="Glyco_transf_21"/>
    <property type="match status" value="1"/>
</dbReference>
<dbReference type="GO" id="GO:0008120">
    <property type="term" value="F:ceramide glucosyltransferase activity"/>
    <property type="evidence" value="ECO:0007669"/>
    <property type="project" value="UniProtKB-EC"/>
</dbReference>
<comment type="pathway">
    <text evidence="3">Sphingolipid metabolism.</text>
</comment>
<dbReference type="PRINTS" id="PR01415">
    <property type="entry name" value="ANKYRIN"/>
</dbReference>
<organism evidence="20 21">
    <name type="scientific">Nesidiocoris tenuis</name>
    <dbReference type="NCBI Taxonomy" id="355587"/>
    <lineage>
        <taxon>Eukaryota</taxon>
        <taxon>Metazoa</taxon>
        <taxon>Ecdysozoa</taxon>
        <taxon>Arthropoda</taxon>
        <taxon>Hexapoda</taxon>
        <taxon>Insecta</taxon>
        <taxon>Pterygota</taxon>
        <taxon>Neoptera</taxon>
        <taxon>Paraneoptera</taxon>
        <taxon>Hemiptera</taxon>
        <taxon>Heteroptera</taxon>
        <taxon>Panheteroptera</taxon>
        <taxon>Cimicomorpha</taxon>
        <taxon>Miridae</taxon>
        <taxon>Dicyphina</taxon>
        <taxon>Nesidiocoris</taxon>
    </lineage>
</organism>
<dbReference type="PROSITE" id="PS50088">
    <property type="entry name" value="ANK_REPEAT"/>
    <property type="match status" value="8"/>
</dbReference>
<evidence type="ECO:0000256" key="2">
    <source>
        <dbReference type="ARBA" id="ARBA00004760"/>
    </source>
</evidence>
<keyword evidence="21" id="KW-1185">Reference proteome</keyword>
<comment type="catalytic activity">
    <reaction evidence="17">
        <text>N-(9Z-octadecenoyl)-sphing-4-enine + UDP-alpha-D-xylose = beta-D-xylosyl-(1&lt;-&gt;1')-N-(9Z-octadecenoyl)-sphing-4-enine + UDP + H(+)</text>
        <dbReference type="Rhea" id="RHEA:70247"/>
        <dbReference type="ChEBI" id="CHEBI:15378"/>
        <dbReference type="ChEBI" id="CHEBI:57632"/>
        <dbReference type="ChEBI" id="CHEBI:58223"/>
        <dbReference type="ChEBI" id="CHEBI:77996"/>
        <dbReference type="ChEBI" id="CHEBI:189081"/>
    </reaction>
    <physiologicalReaction direction="left-to-right" evidence="17">
        <dbReference type="Rhea" id="RHEA:70248"/>
    </physiologicalReaction>
</comment>
<dbReference type="GO" id="GO:0006665">
    <property type="term" value="P:sphingolipid metabolic process"/>
    <property type="evidence" value="ECO:0007669"/>
    <property type="project" value="UniProtKB-UniPathway"/>
</dbReference>
<evidence type="ECO:0000256" key="13">
    <source>
        <dbReference type="ARBA" id="ARBA00023043"/>
    </source>
</evidence>
<keyword evidence="10" id="KW-0677">Repeat</keyword>
<evidence type="ECO:0000256" key="8">
    <source>
        <dbReference type="ARBA" id="ARBA00022679"/>
    </source>
</evidence>
<evidence type="ECO:0000256" key="18">
    <source>
        <dbReference type="PROSITE-ProRule" id="PRU00023"/>
    </source>
</evidence>
<dbReference type="Pfam" id="PF13637">
    <property type="entry name" value="Ank_4"/>
    <property type="match status" value="1"/>
</dbReference>
<dbReference type="InterPro" id="IPR036770">
    <property type="entry name" value="Ankyrin_rpt-contain_sf"/>
</dbReference>
<sequence length="846" mass="95719">MTPLWYFLFGLSIFFMIFWSGKWVVHLLAIVYAKYRLHRKAQLLPLETGYPGVTILKPLMGADPNLFSNLETFFTMNYPLYEIHFCIEDESDPAIMVAKRLQGKYPSIVSKIFTGGSNVGVNPKINNMYEGYKASNHPLILISDSGIRMKEDTLLDMVNHLKDNIALVHQMPFTCDRTGFAGTLEKVYFGTAQARIYLAADLLNINCHTGMSTLVRKHLIDEAGGLEAYSCYLAEDFFLAKSMIDRGWKITVSSQPAWQNSGICEVQFFQARLRRWVKLRVAMLPLTLLFEPLSECLVLGACTAWAVYFLFNWDPILFCLVHTLVSLNFLVSISGVPAMSKKIGKKESAWEYNLKLCHALKEKDFEKVKEILTTEGSPKVNSIIVEGDIPLHLAINNGADIEIVKLLLKKGADVNSEDEDGELPLILAIEKKNVELALLILDSGADLYVKDMGGSTPLHRAAALGMTPIVEALLKRELYPDEQDSSRRTALHWAAKEGHERVVKCLLNRGASLQEVDRHGRAPLHLAAMSGHYEISCRLIDYGGDINRRDNNGRTCLHDSSWLGHVDVVRLLLNCNIEINATDHEGFTALHHAATRGHDDIILLLLDWGGDLSVQDKAGKTPLHHVMLRGHYDTIRMMIECSDDLNTPDHSNKTPIGYILCGMPSTTAFKLEKDYELCELIVKHAVRAKVMAKSEISAEDFTGLETHLSERRWNDVCSFFEACQEEILNIKQYEYQSDSISLYDFLTKPAKTLVMYAQNEDFADLLDLDEWVAEFPIYADFIKARISRAMRRRDWLILSARCLSSIVNRFLPHVKQFPDPPCYQILKSLTDLDLKILIKACYRSVD</sequence>
<comment type="catalytic activity">
    <reaction evidence="16">
        <text>UDP-alpha-D-xylose + an N-acylsphing-4-enine = a beta-D-xylosyl-(1&lt;-&gt;1')-N-acylsphing-4-enine + UDP + H(+)</text>
        <dbReference type="Rhea" id="RHEA:70243"/>
        <dbReference type="ChEBI" id="CHEBI:15378"/>
        <dbReference type="ChEBI" id="CHEBI:52639"/>
        <dbReference type="ChEBI" id="CHEBI:57632"/>
        <dbReference type="ChEBI" id="CHEBI:58223"/>
        <dbReference type="ChEBI" id="CHEBI:189068"/>
    </reaction>
    <physiologicalReaction direction="left-to-right" evidence="16">
        <dbReference type="Rhea" id="RHEA:70244"/>
    </physiologicalReaction>
</comment>
<protein>
    <recommendedName>
        <fullName evidence="5">ceramide glucosyltransferase</fullName>
        <ecNumber evidence="5">2.4.1.80</ecNumber>
    </recommendedName>
</protein>
<keyword evidence="12" id="KW-0333">Golgi apparatus</keyword>
<comment type="subcellular location">
    <subcellularLocation>
        <location evidence="1">Golgi apparatus membrane</location>
        <topology evidence="1">Multi-pass membrane protein</topology>
    </subcellularLocation>
</comment>
<evidence type="ECO:0000256" key="17">
    <source>
        <dbReference type="ARBA" id="ARBA00048104"/>
    </source>
</evidence>
<evidence type="ECO:0000256" key="10">
    <source>
        <dbReference type="ARBA" id="ARBA00022737"/>
    </source>
</evidence>
<dbReference type="Proteomes" id="UP000479000">
    <property type="component" value="Unassembled WGS sequence"/>
</dbReference>
<feature type="repeat" description="ANK" evidence="18">
    <location>
        <begin position="420"/>
        <end position="452"/>
    </location>
</feature>
<feature type="repeat" description="ANK" evidence="18">
    <location>
        <begin position="519"/>
        <end position="551"/>
    </location>
</feature>
<feature type="repeat" description="ANK" evidence="18">
    <location>
        <begin position="453"/>
        <end position="485"/>
    </location>
</feature>
<comment type="similarity">
    <text evidence="4">Belongs to the glycosyltransferase 2 family.</text>
</comment>
<dbReference type="CDD" id="cd02520">
    <property type="entry name" value="Glucosylceramide_synthase"/>
    <property type="match status" value="1"/>
</dbReference>
<evidence type="ECO:0000313" key="21">
    <source>
        <dbReference type="Proteomes" id="UP000479000"/>
    </source>
</evidence>
<dbReference type="EMBL" id="CADCXU010010471">
    <property type="protein sequence ID" value="CAB0001324.1"/>
    <property type="molecule type" value="Genomic_DNA"/>
</dbReference>
<dbReference type="PROSITE" id="PS50297">
    <property type="entry name" value="ANK_REP_REGION"/>
    <property type="match status" value="8"/>
</dbReference>
<evidence type="ECO:0000256" key="4">
    <source>
        <dbReference type="ARBA" id="ARBA00006739"/>
    </source>
</evidence>
<dbReference type="OrthoDB" id="1483400at2759"/>
<evidence type="ECO:0000256" key="6">
    <source>
        <dbReference type="ARBA" id="ARBA00022516"/>
    </source>
</evidence>
<evidence type="ECO:0000256" key="19">
    <source>
        <dbReference type="SAM" id="Phobius"/>
    </source>
</evidence>
<dbReference type="InterPro" id="IPR025993">
    <property type="entry name" value="Ceramide_glucosylTrfase"/>
</dbReference>
<keyword evidence="11 19" id="KW-1133">Transmembrane helix</keyword>
<keyword evidence="14" id="KW-0443">Lipid metabolism</keyword>
<dbReference type="SUPFAM" id="SSF53448">
    <property type="entry name" value="Nucleotide-diphospho-sugar transferases"/>
    <property type="match status" value="1"/>
</dbReference>
<dbReference type="AlphaFoldDB" id="A0A6H5GCX5"/>
<name>A0A6H5GCX5_9HEMI</name>
<evidence type="ECO:0000256" key="14">
    <source>
        <dbReference type="ARBA" id="ARBA00023098"/>
    </source>
</evidence>
<proteinExistence type="inferred from homology"/>
<evidence type="ECO:0000256" key="7">
    <source>
        <dbReference type="ARBA" id="ARBA00022676"/>
    </source>
</evidence>
<keyword evidence="13 18" id="KW-0040">ANK repeat</keyword>
<dbReference type="EC" id="2.4.1.80" evidence="5"/>
<feature type="repeat" description="ANK" evidence="18">
    <location>
        <begin position="552"/>
        <end position="584"/>
    </location>
</feature>
<keyword evidence="7" id="KW-0328">Glycosyltransferase</keyword>
<gene>
    <name evidence="20" type="ORF">NTEN_LOCUS7111</name>
</gene>
<feature type="transmembrane region" description="Helical" evidence="19">
    <location>
        <begin position="6"/>
        <end position="33"/>
    </location>
</feature>
<feature type="repeat" description="ANK" evidence="18">
    <location>
        <begin position="486"/>
        <end position="518"/>
    </location>
</feature>
<evidence type="ECO:0000256" key="16">
    <source>
        <dbReference type="ARBA" id="ARBA00047869"/>
    </source>
</evidence>
<evidence type="ECO:0000256" key="1">
    <source>
        <dbReference type="ARBA" id="ARBA00004653"/>
    </source>
</evidence>
<keyword evidence="8" id="KW-0808">Transferase</keyword>
<evidence type="ECO:0000256" key="11">
    <source>
        <dbReference type="ARBA" id="ARBA00022989"/>
    </source>
</evidence>
<evidence type="ECO:0000256" key="3">
    <source>
        <dbReference type="ARBA" id="ARBA00004991"/>
    </source>
</evidence>
<dbReference type="Gene3D" id="3.90.550.10">
    <property type="entry name" value="Spore Coat Polysaccharide Biosynthesis Protein SpsA, Chain A"/>
    <property type="match status" value="1"/>
</dbReference>
<feature type="repeat" description="ANK" evidence="18">
    <location>
        <begin position="386"/>
        <end position="419"/>
    </location>
</feature>
<evidence type="ECO:0000256" key="5">
    <source>
        <dbReference type="ARBA" id="ARBA00012699"/>
    </source>
</evidence>
<accession>A0A6H5GCX5</accession>